<dbReference type="OrthoDB" id="1451408at2"/>
<evidence type="ECO:0000256" key="2">
    <source>
        <dbReference type="SAM" id="SignalP"/>
    </source>
</evidence>
<organism evidence="3 4">
    <name type="scientific">Flavobacterium aquatile LMG 4008 = ATCC 11947</name>
    <dbReference type="NCBI Taxonomy" id="1453498"/>
    <lineage>
        <taxon>Bacteria</taxon>
        <taxon>Pseudomonadati</taxon>
        <taxon>Bacteroidota</taxon>
        <taxon>Flavobacteriia</taxon>
        <taxon>Flavobacteriales</taxon>
        <taxon>Flavobacteriaceae</taxon>
        <taxon>Flavobacterium</taxon>
    </lineage>
</organism>
<dbReference type="STRING" id="1453498.LG45_14685"/>
<dbReference type="Proteomes" id="UP000029554">
    <property type="component" value="Unassembled WGS sequence"/>
</dbReference>
<dbReference type="PROSITE" id="PS50005">
    <property type="entry name" value="TPR"/>
    <property type="match status" value="1"/>
</dbReference>
<dbReference type="SMART" id="SM00028">
    <property type="entry name" value="TPR"/>
    <property type="match status" value="1"/>
</dbReference>
<sequence length="400" mass="45904">MSKKLYFILSLFVFIGSTAQSKDGYWDNIRTTNETIILKAGEKKFIKSANFPEGTTEVVYRITMLDDNQKISSSLVSVLKSIPDPTGISQGTAGAVFLLSTISGDDECKYAIYQNVTDVEYYIKTGKNTNACFVQKKPINKEAKLLSTSSKCLLGNIENLYFTFESNNWIMNQKIILEIVPWVDIKSSRGWNAEAKKELLVIAQKQEVVKSLSKKDEFYAIFIENVGAKYKYSEFKQLISVEKNRAIDQSVEESLKKSGEVEKYYDVIRNKSLKLFNSGKTNEAIDVISTEMITKKRASYKDYAILGNYYLLLKQYTKAEEIFNQGLKQNPSEINFQLNLAHVYLFTDRVSQAKDIHEKYSNQTLFTGNTWKEQVKLDFKEFQKFGLPTDNFKKILRIIE</sequence>
<evidence type="ECO:0000256" key="1">
    <source>
        <dbReference type="PROSITE-ProRule" id="PRU00339"/>
    </source>
</evidence>
<dbReference type="RefSeq" id="WP_035128274.1">
    <property type="nucleotide sequence ID" value="NZ_JRHH01000005.1"/>
</dbReference>
<dbReference type="InterPro" id="IPR019734">
    <property type="entry name" value="TPR_rpt"/>
</dbReference>
<gene>
    <name evidence="3" type="ORF">LG45_14685</name>
</gene>
<keyword evidence="4" id="KW-1185">Reference proteome</keyword>
<reference evidence="3 4" key="1">
    <citation type="submission" date="2014-09" db="EMBL/GenBank/DDBJ databases">
        <title>Whole Genome Shotgun of Flavobacterium aquatile LMG 4008.</title>
        <authorList>
            <person name="Gale A.N."/>
            <person name="Pipes S.E."/>
            <person name="Newman J.D."/>
        </authorList>
    </citation>
    <scope>NUCLEOTIDE SEQUENCE [LARGE SCALE GENOMIC DNA]</scope>
    <source>
        <strain evidence="3 4">LMG 4008</strain>
    </source>
</reference>
<accession>A0A095SS73</accession>
<keyword evidence="2" id="KW-0732">Signal</keyword>
<dbReference type="InterPro" id="IPR011990">
    <property type="entry name" value="TPR-like_helical_dom_sf"/>
</dbReference>
<comment type="caution">
    <text evidence="3">The sequence shown here is derived from an EMBL/GenBank/DDBJ whole genome shotgun (WGS) entry which is preliminary data.</text>
</comment>
<protein>
    <submittedName>
        <fullName evidence="3">Uncharacterized protein</fullName>
    </submittedName>
</protein>
<name>A0A095SS73_9FLAO</name>
<dbReference type="AlphaFoldDB" id="A0A095SS73"/>
<feature type="signal peptide" evidence="2">
    <location>
        <begin position="1"/>
        <end position="19"/>
    </location>
</feature>
<keyword evidence="1" id="KW-0802">TPR repeat</keyword>
<evidence type="ECO:0000313" key="3">
    <source>
        <dbReference type="EMBL" id="KGD67447.1"/>
    </source>
</evidence>
<proteinExistence type="predicted"/>
<feature type="chain" id="PRO_5001911223" evidence="2">
    <location>
        <begin position="20"/>
        <end position="400"/>
    </location>
</feature>
<dbReference type="Gene3D" id="1.25.40.10">
    <property type="entry name" value="Tetratricopeptide repeat domain"/>
    <property type="match status" value="1"/>
</dbReference>
<dbReference type="SUPFAM" id="SSF48452">
    <property type="entry name" value="TPR-like"/>
    <property type="match status" value="1"/>
</dbReference>
<feature type="repeat" description="TPR" evidence="1">
    <location>
        <begin position="300"/>
        <end position="333"/>
    </location>
</feature>
<dbReference type="EMBL" id="JRHH01000005">
    <property type="protein sequence ID" value="KGD67447.1"/>
    <property type="molecule type" value="Genomic_DNA"/>
</dbReference>
<dbReference type="eggNOG" id="COG0457">
    <property type="taxonomic scope" value="Bacteria"/>
</dbReference>
<evidence type="ECO:0000313" key="4">
    <source>
        <dbReference type="Proteomes" id="UP000029554"/>
    </source>
</evidence>